<name>A0A835Y542_9CHLO</name>
<sequence length="118" mass="11944">MLSSRLARAPAVSGSATQLLRRVAPAPLPSRRGRSLVAGCVASASGEVKIAIEGMMCDGCTSRVEKVLKGVEGVKAVAVSLESKSATVQMASGASDAKQAASLVDLVNSIGFDAKLSK</sequence>
<dbReference type="Proteomes" id="UP000612055">
    <property type="component" value="Unassembled WGS sequence"/>
</dbReference>
<evidence type="ECO:0000313" key="4">
    <source>
        <dbReference type="Proteomes" id="UP000612055"/>
    </source>
</evidence>
<dbReference type="AlphaFoldDB" id="A0A835Y542"/>
<dbReference type="OrthoDB" id="689350at2759"/>
<dbReference type="Gene3D" id="3.30.70.100">
    <property type="match status" value="1"/>
</dbReference>
<dbReference type="PROSITE" id="PS01047">
    <property type="entry name" value="HMA_1"/>
    <property type="match status" value="1"/>
</dbReference>
<gene>
    <name evidence="3" type="ORF">HYH03_010419</name>
</gene>
<dbReference type="CDD" id="cd00371">
    <property type="entry name" value="HMA"/>
    <property type="match status" value="1"/>
</dbReference>
<dbReference type="Pfam" id="PF00403">
    <property type="entry name" value="HMA"/>
    <property type="match status" value="1"/>
</dbReference>
<comment type="caution">
    <text evidence="3">The sequence shown here is derived from an EMBL/GenBank/DDBJ whole genome shotgun (WGS) entry which is preliminary data.</text>
</comment>
<dbReference type="InterPro" id="IPR006121">
    <property type="entry name" value="HMA_dom"/>
</dbReference>
<dbReference type="PROSITE" id="PS50846">
    <property type="entry name" value="HMA_2"/>
    <property type="match status" value="1"/>
</dbReference>
<reference evidence="3" key="1">
    <citation type="journal article" date="2020" name="bioRxiv">
        <title>Comparative genomics of Chlamydomonas.</title>
        <authorList>
            <person name="Craig R.J."/>
            <person name="Hasan A.R."/>
            <person name="Ness R.W."/>
            <person name="Keightley P.D."/>
        </authorList>
    </citation>
    <scope>NUCLEOTIDE SEQUENCE</scope>
    <source>
        <strain evidence="3">CCAP 11/70</strain>
    </source>
</reference>
<protein>
    <recommendedName>
        <fullName evidence="2">HMA domain-containing protein</fullName>
    </recommendedName>
</protein>
<keyword evidence="1" id="KW-0479">Metal-binding</keyword>
<evidence type="ECO:0000256" key="1">
    <source>
        <dbReference type="ARBA" id="ARBA00022723"/>
    </source>
</evidence>
<proteinExistence type="predicted"/>
<accession>A0A835Y542</accession>
<dbReference type="EMBL" id="JAEHOE010000055">
    <property type="protein sequence ID" value="KAG2491209.1"/>
    <property type="molecule type" value="Genomic_DNA"/>
</dbReference>
<feature type="domain" description="HMA" evidence="2">
    <location>
        <begin position="46"/>
        <end position="115"/>
    </location>
</feature>
<dbReference type="SUPFAM" id="SSF55008">
    <property type="entry name" value="HMA, heavy metal-associated domain"/>
    <property type="match status" value="1"/>
</dbReference>
<dbReference type="InterPro" id="IPR036163">
    <property type="entry name" value="HMA_dom_sf"/>
</dbReference>
<dbReference type="GO" id="GO:0046872">
    <property type="term" value="F:metal ion binding"/>
    <property type="evidence" value="ECO:0007669"/>
    <property type="project" value="UniProtKB-KW"/>
</dbReference>
<evidence type="ECO:0000259" key="2">
    <source>
        <dbReference type="PROSITE" id="PS50846"/>
    </source>
</evidence>
<organism evidence="3 4">
    <name type="scientific">Edaphochlamys debaryana</name>
    <dbReference type="NCBI Taxonomy" id="47281"/>
    <lineage>
        <taxon>Eukaryota</taxon>
        <taxon>Viridiplantae</taxon>
        <taxon>Chlorophyta</taxon>
        <taxon>core chlorophytes</taxon>
        <taxon>Chlorophyceae</taxon>
        <taxon>CS clade</taxon>
        <taxon>Chlamydomonadales</taxon>
        <taxon>Chlamydomonadales incertae sedis</taxon>
        <taxon>Edaphochlamys</taxon>
    </lineage>
</organism>
<dbReference type="InterPro" id="IPR017969">
    <property type="entry name" value="Heavy-metal-associated_CS"/>
</dbReference>
<dbReference type="FunFam" id="3.30.70.100:FF:000001">
    <property type="entry name" value="ATPase copper transporting beta"/>
    <property type="match status" value="1"/>
</dbReference>
<keyword evidence="4" id="KW-1185">Reference proteome</keyword>
<evidence type="ECO:0000313" key="3">
    <source>
        <dbReference type="EMBL" id="KAG2491209.1"/>
    </source>
</evidence>